<name>A0A6H1ZBV5_9ZZZZ</name>
<feature type="domain" description="PD-(D/E)XK endonuclease-like" evidence="1">
    <location>
        <begin position="14"/>
        <end position="194"/>
    </location>
</feature>
<evidence type="ECO:0000313" key="2">
    <source>
        <dbReference type="EMBL" id="QJA44942.1"/>
    </source>
</evidence>
<accession>A0A6H1ZBV5</accession>
<sequence>MIPIHPSQEIIDSSKLDDYLRCPRRFFYCHILGWRMDAPAHDLYFGECWHRSREYQLIHGYDDIEGAYHEFISHYRKEYDEESDILYKPKTPEAVKHALANFAVTYFNDLEENELLVNEQTGEPLTEISGTVPIDDRRVLHFRMDSLLKSKESEKIFSWDHKTTTANYIKWDTWSREFYLGIQNGTYTHCMYCLFPVDQVLGVEFCGVGFEYLSRGSSQRPAGYYSTLHRVAAFKTPDQMNVWLWTVLDTYNDIERDMDRLSNCQEDDAVMQAFVIRPGGCSKYRGCEFHDYCMAWPNPLRRCQEPPSGFREEFWDPREKDSRNKMKLEWR</sequence>
<evidence type="ECO:0000313" key="3">
    <source>
        <dbReference type="EMBL" id="QJH95600.1"/>
    </source>
</evidence>
<gene>
    <name evidence="4" type="ORF">MM415A00105_0051</name>
    <name evidence="2" type="ORF">TM448A00170_0033</name>
    <name evidence="3" type="ORF">TM448B00479_0009</name>
</gene>
<dbReference type="Pfam" id="PF12705">
    <property type="entry name" value="PDDEXK_1"/>
    <property type="match status" value="1"/>
</dbReference>
<dbReference type="InterPro" id="IPR038726">
    <property type="entry name" value="PDDEXK_AddAB-type"/>
</dbReference>
<protein>
    <submittedName>
        <fullName evidence="2">Putative PD-(D/E)XK nuclease superfamily protein</fullName>
    </submittedName>
</protein>
<dbReference type="EMBL" id="MT144624">
    <property type="protein sequence ID" value="QJH95600.1"/>
    <property type="molecule type" value="Genomic_DNA"/>
</dbReference>
<reference evidence="2" key="1">
    <citation type="submission" date="2020-03" db="EMBL/GenBank/DDBJ databases">
        <title>The deep terrestrial virosphere.</title>
        <authorList>
            <person name="Holmfeldt K."/>
            <person name="Nilsson E."/>
            <person name="Simone D."/>
            <person name="Lopez-Fernandez M."/>
            <person name="Wu X."/>
            <person name="de Brujin I."/>
            <person name="Lundin D."/>
            <person name="Andersson A."/>
            <person name="Bertilsson S."/>
            <person name="Dopson M."/>
        </authorList>
    </citation>
    <scope>NUCLEOTIDE SEQUENCE</scope>
    <source>
        <strain evidence="4">MM415A00105</strain>
        <strain evidence="2">TM448A00170</strain>
        <strain evidence="3">TM448B00479</strain>
    </source>
</reference>
<evidence type="ECO:0000313" key="4">
    <source>
        <dbReference type="EMBL" id="QJI04659.1"/>
    </source>
</evidence>
<evidence type="ECO:0000259" key="1">
    <source>
        <dbReference type="Pfam" id="PF12705"/>
    </source>
</evidence>
<dbReference type="EMBL" id="MT145188">
    <property type="protein sequence ID" value="QJI04659.1"/>
    <property type="molecule type" value="Genomic_DNA"/>
</dbReference>
<dbReference type="AlphaFoldDB" id="A0A6H1ZBV5"/>
<proteinExistence type="predicted"/>
<organism evidence="2">
    <name type="scientific">viral metagenome</name>
    <dbReference type="NCBI Taxonomy" id="1070528"/>
    <lineage>
        <taxon>unclassified sequences</taxon>
        <taxon>metagenomes</taxon>
        <taxon>organismal metagenomes</taxon>
    </lineage>
</organism>
<dbReference type="EMBL" id="MT143983">
    <property type="protein sequence ID" value="QJA44942.1"/>
    <property type="molecule type" value="Genomic_DNA"/>
</dbReference>